<proteinExistence type="predicted"/>
<reference evidence="2 3" key="1">
    <citation type="journal article" date="2016" name="Sci. Rep.">
        <title>Metabolic traits of an uncultured archaeal lineage -MSBL1- from brine pools of the Red Sea.</title>
        <authorList>
            <person name="Mwirichia R."/>
            <person name="Alam I."/>
            <person name="Rashid M."/>
            <person name="Vinu M."/>
            <person name="Ba-Alawi W."/>
            <person name="Anthony Kamau A."/>
            <person name="Kamanda Ngugi D."/>
            <person name="Goker M."/>
            <person name="Klenk H.P."/>
            <person name="Bajic V."/>
            <person name="Stingl U."/>
        </authorList>
    </citation>
    <scope>NUCLEOTIDE SEQUENCE [LARGE SCALE GENOMIC DNA]</scope>
    <source>
        <strain evidence="2">SCGC-AAA261F19</strain>
    </source>
</reference>
<evidence type="ECO:0000313" key="3">
    <source>
        <dbReference type="Proteomes" id="UP000070565"/>
    </source>
</evidence>
<name>A0A133VB25_9EURY</name>
<keyword evidence="3" id="KW-1185">Reference proteome</keyword>
<accession>A0A133VB25</accession>
<evidence type="ECO:0000256" key="1">
    <source>
        <dbReference type="SAM" id="Phobius"/>
    </source>
</evidence>
<gene>
    <name evidence="2" type="ORF">AKJ45_00900</name>
</gene>
<sequence>MPAWLILILKIIFGILLILIIAGTVLFGYIAWKARARKWGGGMFGIAVLCIFLLYYFIVGAPFWPI</sequence>
<feature type="transmembrane region" description="Helical" evidence="1">
    <location>
        <begin position="44"/>
        <end position="64"/>
    </location>
</feature>
<comment type="caution">
    <text evidence="2">The sequence shown here is derived from an EMBL/GenBank/DDBJ whole genome shotgun (WGS) entry which is preliminary data.</text>
</comment>
<protein>
    <submittedName>
        <fullName evidence="2">Uncharacterized protein</fullName>
    </submittedName>
</protein>
<evidence type="ECO:0000313" key="2">
    <source>
        <dbReference type="EMBL" id="KXB03656.1"/>
    </source>
</evidence>
<keyword evidence="1" id="KW-1133">Transmembrane helix</keyword>
<dbReference type="EMBL" id="LHXZ01000006">
    <property type="protein sequence ID" value="KXB03656.1"/>
    <property type="molecule type" value="Genomic_DNA"/>
</dbReference>
<feature type="transmembrane region" description="Helical" evidence="1">
    <location>
        <begin position="6"/>
        <end position="32"/>
    </location>
</feature>
<dbReference type="AlphaFoldDB" id="A0A133VB25"/>
<dbReference type="Proteomes" id="UP000070565">
    <property type="component" value="Unassembled WGS sequence"/>
</dbReference>
<keyword evidence="1" id="KW-0812">Transmembrane</keyword>
<keyword evidence="1" id="KW-0472">Membrane</keyword>
<organism evidence="2 3">
    <name type="scientific">candidate division MSBL1 archaeon SCGC-AAA261F19</name>
    <dbReference type="NCBI Taxonomy" id="1698275"/>
    <lineage>
        <taxon>Archaea</taxon>
        <taxon>Methanobacteriati</taxon>
        <taxon>Methanobacteriota</taxon>
        <taxon>candidate division MSBL1</taxon>
    </lineage>
</organism>